<evidence type="ECO:0000313" key="4">
    <source>
        <dbReference type="EMBL" id="MSU02466.1"/>
    </source>
</evidence>
<dbReference type="Gene3D" id="1.10.287.110">
    <property type="entry name" value="DnaJ domain"/>
    <property type="match status" value="1"/>
</dbReference>
<evidence type="ECO:0000259" key="3">
    <source>
        <dbReference type="PROSITE" id="PS50076"/>
    </source>
</evidence>
<dbReference type="InterPro" id="IPR001623">
    <property type="entry name" value="DnaJ_domain"/>
</dbReference>
<organism evidence="4 5">
    <name type="scientific">Tissierella pigra</name>
    <dbReference type="NCBI Taxonomy" id="2607614"/>
    <lineage>
        <taxon>Bacteria</taxon>
        <taxon>Bacillati</taxon>
        <taxon>Bacillota</taxon>
        <taxon>Tissierellia</taxon>
        <taxon>Tissierellales</taxon>
        <taxon>Tissierellaceae</taxon>
        <taxon>Tissierella</taxon>
    </lineage>
</organism>
<dbReference type="PANTHER" id="PTHR44145:SF3">
    <property type="entry name" value="DNAJ HOMOLOG SUBFAMILY A MEMBER 3, MITOCHONDRIAL"/>
    <property type="match status" value="1"/>
</dbReference>
<dbReference type="FunFam" id="2.60.260.20:FF:000013">
    <property type="entry name" value="DnaJ subfamily B member 11"/>
    <property type="match status" value="1"/>
</dbReference>
<proteinExistence type="predicted"/>
<dbReference type="Gene3D" id="2.60.260.20">
    <property type="entry name" value="Urease metallochaperone UreE, N-terminal domain"/>
    <property type="match status" value="2"/>
</dbReference>
<dbReference type="CDD" id="cd10747">
    <property type="entry name" value="DnaJ_C"/>
    <property type="match status" value="1"/>
</dbReference>
<dbReference type="SUPFAM" id="SSF49493">
    <property type="entry name" value="HSP40/DnaJ peptide-binding domain"/>
    <property type="match status" value="2"/>
</dbReference>
<dbReference type="EMBL" id="VUNQ01000033">
    <property type="protein sequence ID" value="MSU02466.1"/>
    <property type="molecule type" value="Genomic_DNA"/>
</dbReference>
<name>A0A6N7XLN6_9FIRM</name>
<dbReference type="GO" id="GO:0006457">
    <property type="term" value="P:protein folding"/>
    <property type="evidence" value="ECO:0007669"/>
    <property type="project" value="InterPro"/>
</dbReference>
<dbReference type="PRINTS" id="PR00625">
    <property type="entry name" value="JDOMAIN"/>
</dbReference>
<evidence type="ECO:0000256" key="1">
    <source>
        <dbReference type="ARBA" id="ARBA00022705"/>
    </source>
</evidence>
<dbReference type="Proteomes" id="UP000469523">
    <property type="component" value="Unassembled WGS sequence"/>
</dbReference>
<dbReference type="SMART" id="SM00271">
    <property type="entry name" value="DnaJ"/>
    <property type="match status" value="1"/>
</dbReference>
<dbReference type="FunFam" id="1.10.287.110:FF:000034">
    <property type="entry name" value="Chaperone protein DnaJ"/>
    <property type="match status" value="1"/>
</dbReference>
<dbReference type="RefSeq" id="WP_154441354.1">
    <property type="nucleotide sequence ID" value="NZ_VUNQ01000033.1"/>
</dbReference>
<keyword evidence="2" id="KW-0143">Chaperone</keyword>
<dbReference type="InterPro" id="IPR008971">
    <property type="entry name" value="HSP40/DnaJ_pept-bd"/>
</dbReference>
<dbReference type="Pfam" id="PF00226">
    <property type="entry name" value="DnaJ"/>
    <property type="match status" value="1"/>
</dbReference>
<reference evidence="4 5" key="1">
    <citation type="submission" date="2019-09" db="EMBL/GenBank/DDBJ databases">
        <title>In-depth cultivation of the pig gut microbiome towards novel bacterial diversity and tailored functional studies.</title>
        <authorList>
            <person name="Wylensek D."/>
            <person name="Hitch T.C.A."/>
            <person name="Clavel T."/>
        </authorList>
    </citation>
    <scope>NUCLEOTIDE SEQUENCE [LARGE SCALE GENOMIC DNA]</scope>
    <source>
        <strain evidence="4 5">WCA3-693-APC-4?</strain>
    </source>
</reference>
<dbReference type="GO" id="GO:0006260">
    <property type="term" value="P:DNA replication"/>
    <property type="evidence" value="ECO:0007669"/>
    <property type="project" value="UniProtKB-KW"/>
</dbReference>
<dbReference type="InterPro" id="IPR018253">
    <property type="entry name" value="DnaJ_domain_CS"/>
</dbReference>
<comment type="caution">
    <text evidence="4">The sequence shown here is derived from an EMBL/GenBank/DDBJ whole genome shotgun (WGS) entry which is preliminary data.</text>
</comment>
<dbReference type="InterPro" id="IPR036869">
    <property type="entry name" value="J_dom_sf"/>
</dbReference>
<feature type="domain" description="J" evidence="3">
    <location>
        <begin position="5"/>
        <end position="70"/>
    </location>
</feature>
<dbReference type="PROSITE" id="PS00636">
    <property type="entry name" value="DNAJ_1"/>
    <property type="match status" value="1"/>
</dbReference>
<evidence type="ECO:0000313" key="5">
    <source>
        <dbReference type="Proteomes" id="UP000469523"/>
    </source>
</evidence>
<keyword evidence="1" id="KW-0235">DNA replication</keyword>
<dbReference type="CDD" id="cd06257">
    <property type="entry name" value="DnaJ"/>
    <property type="match status" value="1"/>
</dbReference>
<dbReference type="SUPFAM" id="SSF46565">
    <property type="entry name" value="Chaperone J-domain"/>
    <property type="match status" value="1"/>
</dbReference>
<accession>A0A6N7XLN6</accession>
<dbReference type="PROSITE" id="PS50076">
    <property type="entry name" value="DNAJ_2"/>
    <property type="match status" value="1"/>
</dbReference>
<gene>
    <name evidence="4" type="ORF">FYJ83_13470</name>
</gene>
<dbReference type="AlphaFoldDB" id="A0A6N7XLN6"/>
<keyword evidence="5" id="KW-1185">Reference proteome</keyword>
<sequence length="309" mass="34902">MEYKDYYKILGVDKNASQDEIKKSFRSLAKKYHPDLNPNDNKAQEKFKEINEAYEVLGDEEKKRMYDQFGSGYNFSNGQNFDPSQYGFGGSGGYTYTTTDGDFSDFFNMFFGGMGGNQRGGSQRGFDLGNLFGSRKATKKQSPSYESELNITIEEGYNGIQKDINLNVGGENKNISVKVPKGILPGKKLKVKGEKWGINGDILFKINFIEDERNKLEGLDIISKVDLLPWEAVLGEKVVVNTIDGKIKIDVPKLISSGKKIRIPKKGYKDMQDNRGDLYVEINIVSPNNITEEEIKLYEKLKNISKDNK</sequence>
<dbReference type="Pfam" id="PF01556">
    <property type="entry name" value="DnaJ_C"/>
    <property type="match status" value="1"/>
</dbReference>
<dbReference type="InterPro" id="IPR051938">
    <property type="entry name" value="Apopto_cytoskel_mod"/>
</dbReference>
<protein>
    <submittedName>
        <fullName evidence="4">DnaJ domain-containing protein</fullName>
    </submittedName>
</protein>
<evidence type="ECO:0000256" key="2">
    <source>
        <dbReference type="ARBA" id="ARBA00023186"/>
    </source>
</evidence>
<dbReference type="InterPro" id="IPR002939">
    <property type="entry name" value="DnaJ_C"/>
</dbReference>
<dbReference type="PANTHER" id="PTHR44145">
    <property type="entry name" value="DNAJ HOMOLOG SUBFAMILY A MEMBER 3, MITOCHONDRIAL"/>
    <property type="match status" value="1"/>
</dbReference>
<dbReference type="GO" id="GO:0051082">
    <property type="term" value="F:unfolded protein binding"/>
    <property type="evidence" value="ECO:0007669"/>
    <property type="project" value="InterPro"/>
</dbReference>